<evidence type="ECO:0000313" key="2">
    <source>
        <dbReference type="Proteomes" id="UP000070544"/>
    </source>
</evidence>
<evidence type="ECO:0000313" key="1">
    <source>
        <dbReference type="EMBL" id="KXS12479.1"/>
    </source>
</evidence>
<dbReference type="Proteomes" id="UP000070544">
    <property type="component" value="Unassembled WGS sequence"/>
</dbReference>
<name>A0A139A738_GONPJ</name>
<proteinExistence type="predicted"/>
<keyword evidence="2" id="KW-1185">Reference proteome</keyword>
<dbReference type="AlphaFoldDB" id="A0A139A738"/>
<reference evidence="1 2" key="1">
    <citation type="journal article" date="2015" name="Genome Biol. Evol.">
        <title>Phylogenomic analyses indicate that early fungi evolved digesting cell walls of algal ancestors of land plants.</title>
        <authorList>
            <person name="Chang Y."/>
            <person name="Wang S."/>
            <person name="Sekimoto S."/>
            <person name="Aerts A.L."/>
            <person name="Choi C."/>
            <person name="Clum A."/>
            <person name="LaButti K.M."/>
            <person name="Lindquist E.A."/>
            <person name="Yee Ngan C."/>
            <person name="Ohm R.A."/>
            <person name="Salamov A.A."/>
            <person name="Grigoriev I.V."/>
            <person name="Spatafora J.W."/>
            <person name="Berbee M.L."/>
        </authorList>
    </citation>
    <scope>NUCLEOTIDE SEQUENCE [LARGE SCALE GENOMIC DNA]</scope>
    <source>
        <strain evidence="1 2">JEL478</strain>
    </source>
</reference>
<protein>
    <submittedName>
        <fullName evidence="1">Uncharacterized protein</fullName>
    </submittedName>
</protein>
<accession>A0A139A738</accession>
<gene>
    <name evidence="1" type="ORF">M427DRAFT_46257</name>
</gene>
<sequence>MQRVRCGCAKKKTFEDNTRNCGRSASHHISQQALPPLWRREGSRRGGTNPPTLLVTWALRPPLTNSMMRFVILPSKSDAGWNERWTFLTSAPSDGTAAPVEITGCSCVRSIDRNVADVQFGLNLGDVVPRDVSKFPGRPVAGFDRVSTATARATGRLLHGSLAKEFDFGATSQLQEIAKIHDFDLTSDTTALAIAKNQLRKWDDLEDIKLAETDFIKSGVGATDTRIVEVWRGAGLGRGEQLIVLSLLFRIGRITEDRDYAALQAPEKLDESFCTRLSAKASQSYSFLPSLALLLSFGNVYLEVGCIRGVSNVGSSNVSCESICMVETRGSVTHHSMSQRQGCPKFVNQAGKGPTREELDKLGGPNDLVQETRSPELRGAGSRGTFQELHVRGLQVIGPT</sequence>
<organism evidence="1 2">
    <name type="scientific">Gonapodya prolifera (strain JEL478)</name>
    <name type="common">Monoblepharis prolifera</name>
    <dbReference type="NCBI Taxonomy" id="1344416"/>
    <lineage>
        <taxon>Eukaryota</taxon>
        <taxon>Fungi</taxon>
        <taxon>Fungi incertae sedis</taxon>
        <taxon>Chytridiomycota</taxon>
        <taxon>Chytridiomycota incertae sedis</taxon>
        <taxon>Monoblepharidomycetes</taxon>
        <taxon>Monoblepharidales</taxon>
        <taxon>Gonapodyaceae</taxon>
        <taxon>Gonapodya</taxon>
    </lineage>
</organism>
<dbReference type="EMBL" id="KQ965787">
    <property type="protein sequence ID" value="KXS12479.1"/>
    <property type="molecule type" value="Genomic_DNA"/>
</dbReference>